<keyword evidence="2" id="KW-1185">Reference proteome</keyword>
<dbReference type="RefSeq" id="WP_143095166.1">
    <property type="nucleotide sequence ID" value="NZ_JBHUFO010000035.1"/>
</dbReference>
<accession>A0A1I5QI33</accession>
<sequence>MKMKDLKKIGKVLSKDELRKVTGGFACYCNGRYVGEMSSVSACWNAC</sequence>
<name>A0A1I5QI33_9BACT</name>
<dbReference type="InterPro" id="IPR010133">
    <property type="entry name" value="Bacteriocin_signal_seq"/>
</dbReference>
<protein>
    <submittedName>
        <fullName evidence="1">Bacteriocin-type signal sequence-containing protein/natural product</fullName>
    </submittedName>
</protein>
<gene>
    <name evidence="1" type="ORF">SAMN04515674_103211</name>
</gene>
<dbReference type="AlphaFoldDB" id="A0A1I5QI33"/>
<dbReference type="NCBIfam" id="TIGR01847">
    <property type="entry name" value="bacteriocin_sig"/>
    <property type="match status" value="1"/>
</dbReference>
<reference evidence="1 2" key="1">
    <citation type="submission" date="2016-10" db="EMBL/GenBank/DDBJ databases">
        <authorList>
            <person name="de Groot N.N."/>
        </authorList>
    </citation>
    <scope>NUCLEOTIDE SEQUENCE [LARGE SCALE GENOMIC DNA]</scope>
    <source>
        <strain evidence="2">E92,LMG 26720,CCM 7988</strain>
    </source>
</reference>
<evidence type="ECO:0000313" key="1">
    <source>
        <dbReference type="EMBL" id="SFP45893.1"/>
    </source>
</evidence>
<dbReference type="STRING" id="1079859.SAMN04515674_103211"/>
<dbReference type="OrthoDB" id="1264991at2"/>
<dbReference type="Proteomes" id="UP000199306">
    <property type="component" value="Unassembled WGS sequence"/>
</dbReference>
<evidence type="ECO:0000313" key="2">
    <source>
        <dbReference type="Proteomes" id="UP000199306"/>
    </source>
</evidence>
<proteinExistence type="predicted"/>
<organism evidence="1 2">
    <name type="scientific">Pseudarcicella hirudinis</name>
    <dbReference type="NCBI Taxonomy" id="1079859"/>
    <lineage>
        <taxon>Bacteria</taxon>
        <taxon>Pseudomonadati</taxon>
        <taxon>Bacteroidota</taxon>
        <taxon>Cytophagia</taxon>
        <taxon>Cytophagales</taxon>
        <taxon>Flectobacillaceae</taxon>
        <taxon>Pseudarcicella</taxon>
    </lineage>
</organism>
<dbReference type="EMBL" id="FOXH01000003">
    <property type="protein sequence ID" value="SFP45893.1"/>
    <property type="molecule type" value="Genomic_DNA"/>
</dbReference>